<dbReference type="InterPro" id="IPR002771">
    <property type="entry name" value="Multi_antbiot-R_MarC"/>
</dbReference>
<proteinExistence type="inferred from homology"/>
<dbReference type="GO" id="GO:0005886">
    <property type="term" value="C:plasma membrane"/>
    <property type="evidence" value="ECO:0007669"/>
    <property type="project" value="UniProtKB-SubCell"/>
</dbReference>
<dbReference type="PANTHER" id="PTHR33508:SF1">
    <property type="entry name" value="UPF0056 MEMBRANE PROTEIN YHCE"/>
    <property type="match status" value="1"/>
</dbReference>
<comment type="similarity">
    <text evidence="2 7">Belongs to the UPF0056 (MarC) family.</text>
</comment>
<dbReference type="RefSeq" id="WP_002698434.1">
    <property type="nucleotide sequence ID" value="NZ_AAWS01000017.1"/>
</dbReference>
<keyword evidence="3" id="KW-1003">Cell membrane</keyword>
<keyword evidence="4 7" id="KW-0812">Transmembrane</keyword>
<protein>
    <recommendedName>
        <fullName evidence="7">UPF0056 membrane protein</fullName>
    </recommendedName>
</protein>
<evidence type="ECO:0000256" key="4">
    <source>
        <dbReference type="ARBA" id="ARBA00022692"/>
    </source>
</evidence>
<dbReference type="eggNOG" id="COG2095">
    <property type="taxonomic scope" value="Bacteria"/>
</dbReference>
<feature type="transmembrane region" description="Helical" evidence="7">
    <location>
        <begin position="104"/>
        <end position="122"/>
    </location>
</feature>
<dbReference type="NCBIfam" id="TIGR00427">
    <property type="entry name" value="NAAT family transporter"/>
    <property type="match status" value="1"/>
</dbReference>
<sequence length="189" mass="20287">MLSLKEILSVSLVLFSVIDILGSIPIVIDLRQKAGEIQSVKATLVAGVIMFVFLFLGESILRLFGIDVASFAIAGSFILFVLGVEMVLGVHLFKSANDPKSTSIVPLAFPIIAGAGTMTTIVSLRAEYAQLSVVVGIFVNLIFVLIVLKSLGWIERKLGQAGADVLRRIFGVILLAIAVKLFKTNVMLL</sequence>
<evidence type="ECO:0000313" key="9">
    <source>
        <dbReference type="Proteomes" id="UP000004095"/>
    </source>
</evidence>
<feature type="transmembrane region" description="Helical" evidence="7">
    <location>
        <begin position="12"/>
        <end position="30"/>
    </location>
</feature>
<evidence type="ECO:0000256" key="5">
    <source>
        <dbReference type="ARBA" id="ARBA00022989"/>
    </source>
</evidence>
<keyword evidence="9" id="KW-1185">Reference proteome</keyword>
<keyword evidence="6 7" id="KW-0472">Membrane</keyword>
<feature type="transmembrane region" description="Helical" evidence="7">
    <location>
        <begin position="42"/>
        <end position="65"/>
    </location>
</feature>
<feature type="transmembrane region" description="Helical" evidence="7">
    <location>
        <begin position="128"/>
        <end position="148"/>
    </location>
</feature>
<comment type="caution">
    <text evidence="8">The sequence shown here is derived from an EMBL/GenBank/DDBJ whole genome shotgun (WGS) entry which is preliminary data.</text>
</comment>
<dbReference type="EMBL" id="AAWS01000017">
    <property type="protein sequence ID" value="EAY28236.1"/>
    <property type="molecule type" value="Genomic_DNA"/>
</dbReference>
<dbReference type="Pfam" id="PF01914">
    <property type="entry name" value="MarC"/>
    <property type="match status" value="1"/>
</dbReference>
<keyword evidence="5 7" id="KW-1133">Transmembrane helix</keyword>
<name>A1ZN55_MICM2</name>
<evidence type="ECO:0000256" key="1">
    <source>
        <dbReference type="ARBA" id="ARBA00004651"/>
    </source>
</evidence>
<comment type="subcellular location">
    <subcellularLocation>
        <location evidence="1 7">Cell membrane</location>
        <topology evidence="1 7">Multi-pass membrane protein</topology>
    </subcellularLocation>
</comment>
<organism evidence="8 9">
    <name type="scientific">Microscilla marina ATCC 23134</name>
    <dbReference type="NCBI Taxonomy" id="313606"/>
    <lineage>
        <taxon>Bacteria</taxon>
        <taxon>Pseudomonadati</taxon>
        <taxon>Bacteroidota</taxon>
        <taxon>Cytophagia</taxon>
        <taxon>Cytophagales</taxon>
        <taxon>Microscillaceae</taxon>
        <taxon>Microscilla</taxon>
    </lineage>
</organism>
<gene>
    <name evidence="8" type="ORF">M23134_03497</name>
</gene>
<evidence type="ECO:0000256" key="7">
    <source>
        <dbReference type="RuleBase" id="RU362048"/>
    </source>
</evidence>
<reference evidence="8 9" key="1">
    <citation type="submission" date="2007-01" db="EMBL/GenBank/DDBJ databases">
        <authorList>
            <person name="Haygood M."/>
            <person name="Podell S."/>
            <person name="Anderson C."/>
            <person name="Hopkinson B."/>
            <person name="Roe K."/>
            <person name="Barbeau K."/>
            <person name="Gaasterland T."/>
            <person name="Ferriera S."/>
            <person name="Johnson J."/>
            <person name="Kravitz S."/>
            <person name="Beeson K."/>
            <person name="Sutton G."/>
            <person name="Rogers Y.-H."/>
            <person name="Friedman R."/>
            <person name="Frazier M."/>
            <person name="Venter J.C."/>
        </authorList>
    </citation>
    <scope>NUCLEOTIDE SEQUENCE [LARGE SCALE GENOMIC DNA]</scope>
    <source>
        <strain evidence="8 9">ATCC 23134</strain>
    </source>
</reference>
<dbReference type="OrthoDB" id="978595at2"/>
<accession>A1ZN55</accession>
<feature type="transmembrane region" description="Helical" evidence="7">
    <location>
        <begin position="169"/>
        <end position="188"/>
    </location>
</feature>
<dbReference type="PANTHER" id="PTHR33508">
    <property type="entry name" value="UPF0056 MEMBRANE PROTEIN YHCE"/>
    <property type="match status" value="1"/>
</dbReference>
<evidence type="ECO:0000313" key="8">
    <source>
        <dbReference type="EMBL" id="EAY28236.1"/>
    </source>
</evidence>
<dbReference type="Proteomes" id="UP000004095">
    <property type="component" value="Unassembled WGS sequence"/>
</dbReference>
<dbReference type="AlphaFoldDB" id="A1ZN55"/>
<evidence type="ECO:0000256" key="2">
    <source>
        <dbReference type="ARBA" id="ARBA00009784"/>
    </source>
</evidence>
<evidence type="ECO:0000256" key="3">
    <source>
        <dbReference type="ARBA" id="ARBA00022475"/>
    </source>
</evidence>
<feature type="transmembrane region" description="Helical" evidence="7">
    <location>
        <begin position="71"/>
        <end position="92"/>
    </location>
</feature>
<evidence type="ECO:0000256" key="6">
    <source>
        <dbReference type="ARBA" id="ARBA00023136"/>
    </source>
</evidence>